<evidence type="ECO:0000256" key="6">
    <source>
        <dbReference type="ARBA" id="ARBA00018569"/>
    </source>
</evidence>
<dbReference type="Pfam" id="PF16363">
    <property type="entry name" value="GDP_Man_Dehyd"/>
    <property type="match status" value="1"/>
</dbReference>
<sequence>MRILITGGAGYIGSHTIVELSKAGHEIVVIDNFSNSNRNVIKRIEHLINKKITVYDIDLREKEKVISVFQKSSFDAIIHFASLKSVSESVKNPLEYYDNNISGTLNLLAVMKEFNVWNFIFSSSATVYGNSLIMPVDESFNIGGVTNPYGSTKLFIENILSDLAKSDERWRIASLRYFNPVGAHRSGIIGEDPVGIPNNLLPYLMKVAMGELECLYIYGDDYDTDDGTGVRDYIHVTDLALGHISALNYIYNSNGYNVFNLGTGVPYSVMEVITTFEKITGEKVKYKITNRRPGDVAQCWSSPQLAADKLGWKATLNLEDMLRDSWNWQKNNPDGYER</sequence>
<dbReference type="InterPro" id="IPR036291">
    <property type="entry name" value="NAD(P)-bd_dom_sf"/>
</dbReference>
<reference evidence="11 12" key="1">
    <citation type="submission" date="2018-08" db="EMBL/GenBank/DDBJ databases">
        <authorList>
            <consortium name="GenomeTrakr network: Whole genome sequencing for foodborne pathogen traceback"/>
        </authorList>
    </citation>
    <scope>NUCLEOTIDE SEQUENCE [LARGE SCALE GENOMIC DNA]</scope>
    <source>
        <strain evidence="11 12">AZ-TG102963</strain>
    </source>
</reference>
<dbReference type="GO" id="GO:0003978">
    <property type="term" value="F:UDP-glucose 4-epimerase activity"/>
    <property type="evidence" value="ECO:0007669"/>
    <property type="project" value="UniProtKB-UniRule"/>
</dbReference>
<comment type="cofactor">
    <cofactor evidence="2 9">
        <name>NAD(+)</name>
        <dbReference type="ChEBI" id="CHEBI:57540"/>
    </cofactor>
</comment>
<evidence type="ECO:0000256" key="8">
    <source>
        <dbReference type="ARBA" id="ARBA00023235"/>
    </source>
</evidence>
<keyword evidence="8 9" id="KW-0413">Isomerase</keyword>
<evidence type="ECO:0000256" key="4">
    <source>
        <dbReference type="ARBA" id="ARBA00007637"/>
    </source>
</evidence>
<dbReference type="EMBL" id="AASCJS010000001">
    <property type="protein sequence ID" value="EFA9843734.1"/>
    <property type="molecule type" value="Genomic_DNA"/>
</dbReference>
<comment type="similarity">
    <text evidence="4 9">Belongs to the NAD(P)-dependent epimerase/dehydratase family.</text>
</comment>
<dbReference type="Gene3D" id="3.90.25.10">
    <property type="entry name" value="UDP-galactose 4-epimerase, domain 1"/>
    <property type="match status" value="1"/>
</dbReference>
<dbReference type="PANTHER" id="PTHR43725:SF47">
    <property type="entry name" value="UDP-GLUCOSE 4-EPIMERASE"/>
    <property type="match status" value="1"/>
</dbReference>
<keyword evidence="9" id="KW-0119">Carbohydrate metabolism</keyword>
<evidence type="ECO:0000256" key="7">
    <source>
        <dbReference type="ARBA" id="ARBA00023027"/>
    </source>
</evidence>
<feature type="domain" description="NAD(P)-binding" evidence="10">
    <location>
        <begin position="4"/>
        <end position="324"/>
    </location>
</feature>
<dbReference type="NCBIfam" id="TIGR01179">
    <property type="entry name" value="galE"/>
    <property type="match status" value="1"/>
</dbReference>
<dbReference type="GO" id="GO:0005829">
    <property type="term" value="C:cytosol"/>
    <property type="evidence" value="ECO:0007669"/>
    <property type="project" value="TreeGrafter"/>
</dbReference>
<comment type="catalytic activity">
    <reaction evidence="1 9">
        <text>UDP-alpha-D-glucose = UDP-alpha-D-galactose</text>
        <dbReference type="Rhea" id="RHEA:22168"/>
        <dbReference type="ChEBI" id="CHEBI:58885"/>
        <dbReference type="ChEBI" id="CHEBI:66914"/>
        <dbReference type="EC" id="5.1.3.2"/>
    </reaction>
</comment>
<dbReference type="GO" id="GO:0006012">
    <property type="term" value="P:galactose metabolic process"/>
    <property type="evidence" value="ECO:0007669"/>
    <property type="project" value="InterPro"/>
</dbReference>
<evidence type="ECO:0000256" key="9">
    <source>
        <dbReference type="RuleBase" id="RU366046"/>
    </source>
</evidence>
<dbReference type="Gene3D" id="3.40.50.720">
    <property type="entry name" value="NAD(P)-binding Rossmann-like Domain"/>
    <property type="match status" value="1"/>
</dbReference>
<evidence type="ECO:0000313" key="12">
    <source>
        <dbReference type="Proteomes" id="UP000523388"/>
    </source>
</evidence>
<comment type="caution">
    <text evidence="11">The sequence shown here is derived from an EMBL/GenBank/DDBJ whole genome shotgun (WGS) entry which is preliminary data.</text>
</comment>
<dbReference type="InterPro" id="IPR016040">
    <property type="entry name" value="NAD(P)-bd_dom"/>
</dbReference>
<dbReference type="Proteomes" id="UP000523388">
    <property type="component" value="Unassembled WGS sequence"/>
</dbReference>
<evidence type="ECO:0000259" key="10">
    <source>
        <dbReference type="Pfam" id="PF16363"/>
    </source>
</evidence>
<dbReference type="CDD" id="cd05247">
    <property type="entry name" value="UDP_G4E_1_SDR_e"/>
    <property type="match status" value="1"/>
</dbReference>
<dbReference type="RefSeq" id="WP_063113670.1">
    <property type="nucleotide sequence ID" value="NZ_AP024123.1"/>
</dbReference>
<dbReference type="InterPro" id="IPR005886">
    <property type="entry name" value="UDP_G4E"/>
</dbReference>
<accession>A0A8S7B9C8</accession>
<comment type="pathway">
    <text evidence="3 9">Carbohydrate metabolism; galactose metabolism.</text>
</comment>
<evidence type="ECO:0000256" key="5">
    <source>
        <dbReference type="ARBA" id="ARBA00013189"/>
    </source>
</evidence>
<evidence type="ECO:0000313" key="11">
    <source>
        <dbReference type="EMBL" id="EFA9843734.1"/>
    </source>
</evidence>
<protein>
    <recommendedName>
        <fullName evidence="6 9">UDP-glucose 4-epimerase</fullName>
        <ecNumber evidence="5 9">5.1.3.2</ecNumber>
    </recommendedName>
</protein>
<name>A0A8S7B9C8_ECOLX</name>
<evidence type="ECO:0000256" key="2">
    <source>
        <dbReference type="ARBA" id="ARBA00001911"/>
    </source>
</evidence>
<dbReference type="EC" id="5.1.3.2" evidence="5 9"/>
<comment type="subunit">
    <text evidence="9">Homodimer.</text>
</comment>
<organism evidence="11 12">
    <name type="scientific">Escherichia coli</name>
    <dbReference type="NCBI Taxonomy" id="562"/>
    <lineage>
        <taxon>Bacteria</taxon>
        <taxon>Pseudomonadati</taxon>
        <taxon>Pseudomonadota</taxon>
        <taxon>Gammaproteobacteria</taxon>
        <taxon>Enterobacterales</taxon>
        <taxon>Enterobacteriaceae</taxon>
        <taxon>Escherichia</taxon>
    </lineage>
</organism>
<dbReference type="AlphaFoldDB" id="A0A8S7B9C8"/>
<gene>
    <name evidence="11" type="primary">galE</name>
    <name evidence="11" type="ORF">C1Q91_000037</name>
</gene>
<dbReference type="PANTHER" id="PTHR43725">
    <property type="entry name" value="UDP-GLUCOSE 4-EPIMERASE"/>
    <property type="match status" value="1"/>
</dbReference>
<keyword evidence="7 9" id="KW-0520">NAD</keyword>
<dbReference type="NCBIfam" id="NF007956">
    <property type="entry name" value="PRK10675.1"/>
    <property type="match status" value="1"/>
</dbReference>
<proteinExistence type="inferred from homology"/>
<dbReference type="SUPFAM" id="SSF51735">
    <property type="entry name" value="NAD(P)-binding Rossmann-fold domains"/>
    <property type="match status" value="1"/>
</dbReference>
<evidence type="ECO:0000256" key="3">
    <source>
        <dbReference type="ARBA" id="ARBA00004947"/>
    </source>
</evidence>
<evidence type="ECO:0000256" key="1">
    <source>
        <dbReference type="ARBA" id="ARBA00000083"/>
    </source>
</evidence>